<dbReference type="AlphaFoldDB" id="A0A1A7C1T4"/>
<feature type="region of interest" description="Disordered" evidence="3">
    <location>
        <begin position="1"/>
        <end position="34"/>
    </location>
</feature>
<organism evidence="5 6">
    <name type="scientific">Janthinobacterium psychrotolerans</name>
    <dbReference type="NCBI Taxonomy" id="1747903"/>
    <lineage>
        <taxon>Bacteria</taxon>
        <taxon>Pseudomonadati</taxon>
        <taxon>Pseudomonadota</taxon>
        <taxon>Betaproteobacteria</taxon>
        <taxon>Burkholderiales</taxon>
        <taxon>Oxalobacteraceae</taxon>
        <taxon>Janthinobacterium</taxon>
    </lineage>
</organism>
<sequence>MSEPGLSDTLPLDPADSADHDTMEQGCCGKSAGRPRAADMEARAENLLHTAGSLFLEKGYGKVSLEMIARQAHVAVRTIYVKFGGKSGLFNAVVEQKRAAYFSTMPALETDMRPLPVILADFGLLFTQLVTMPAAIHLNRMVIAEAANHPELAETFYKVGPGQTRDMLTRFFSRPDIAPLFRPGLTPDLLSMHLLNCLLGDQLSRLLFMPPAQPDVAQLRKLVAVRLDLFLRGTLQDAAA</sequence>
<dbReference type="Proteomes" id="UP000092713">
    <property type="component" value="Unassembled WGS sequence"/>
</dbReference>
<evidence type="ECO:0000313" key="5">
    <source>
        <dbReference type="EMBL" id="OBV39896.1"/>
    </source>
</evidence>
<evidence type="ECO:0000256" key="2">
    <source>
        <dbReference type="PROSITE-ProRule" id="PRU00335"/>
    </source>
</evidence>
<dbReference type="GO" id="GO:0000976">
    <property type="term" value="F:transcription cis-regulatory region binding"/>
    <property type="evidence" value="ECO:0007669"/>
    <property type="project" value="TreeGrafter"/>
</dbReference>
<dbReference type="RefSeq" id="WP_065307537.1">
    <property type="nucleotide sequence ID" value="NZ_LOCQ01000051.1"/>
</dbReference>
<dbReference type="InterPro" id="IPR050109">
    <property type="entry name" value="HTH-type_TetR-like_transc_reg"/>
</dbReference>
<evidence type="ECO:0000259" key="4">
    <source>
        <dbReference type="PROSITE" id="PS50977"/>
    </source>
</evidence>
<dbReference type="Pfam" id="PF00440">
    <property type="entry name" value="TetR_N"/>
    <property type="match status" value="1"/>
</dbReference>
<evidence type="ECO:0000256" key="3">
    <source>
        <dbReference type="SAM" id="MobiDB-lite"/>
    </source>
</evidence>
<dbReference type="InterPro" id="IPR001647">
    <property type="entry name" value="HTH_TetR"/>
</dbReference>
<dbReference type="OrthoDB" id="8535430at2"/>
<evidence type="ECO:0000313" key="6">
    <source>
        <dbReference type="Proteomes" id="UP000092713"/>
    </source>
</evidence>
<dbReference type="PATRIC" id="fig|1747903.4.peg.3514"/>
<evidence type="ECO:0000256" key="1">
    <source>
        <dbReference type="ARBA" id="ARBA00023125"/>
    </source>
</evidence>
<dbReference type="PROSITE" id="PS50977">
    <property type="entry name" value="HTH_TETR_2"/>
    <property type="match status" value="1"/>
</dbReference>
<feature type="domain" description="HTH tetR-type" evidence="4">
    <location>
        <begin position="41"/>
        <end position="101"/>
    </location>
</feature>
<dbReference type="GO" id="GO:0003700">
    <property type="term" value="F:DNA-binding transcription factor activity"/>
    <property type="evidence" value="ECO:0007669"/>
    <property type="project" value="TreeGrafter"/>
</dbReference>
<proteinExistence type="predicted"/>
<gene>
    <name evidence="5" type="ORF">ASR47_1012119</name>
</gene>
<reference evidence="5 6" key="1">
    <citation type="submission" date="2016-04" db="EMBL/GenBank/DDBJ databases">
        <title>Draft genome sequence of Janthinobacterium psychrotolerans sp. nov., isolated from freshwater sediments in Denmark.</title>
        <authorList>
            <person name="Gong X."/>
            <person name="Skrivergaard S."/>
            <person name="Korsgaard B.S."/>
            <person name="Schreiber L."/>
            <person name="Marshall I.P."/>
            <person name="Finster K."/>
            <person name="Schramm A."/>
        </authorList>
    </citation>
    <scope>NUCLEOTIDE SEQUENCE [LARGE SCALE GENOMIC DNA]</scope>
    <source>
        <strain evidence="5 6">S3-2</strain>
    </source>
</reference>
<keyword evidence="6" id="KW-1185">Reference proteome</keyword>
<dbReference type="SUPFAM" id="SSF48498">
    <property type="entry name" value="Tetracyclin repressor-like, C-terminal domain"/>
    <property type="match status" value="1"/>
</dbReference>
<dbReference type="EMBL" id="LOCQ01000051">
    <property type="protein sequence ID" value="OBV39896.1"/>
    <property type="molecule type" value="Genomic_DNA"/>
</dbReference>
<dbReference type="PANTHER" id="PTHR30055:SF146">
    <property type="entry name" value="HTH-TYPE TRANSCRIPTIONAL DUAL REGULATOR CECR"/>
    <property type="match status" value="1"/>
</dbReference>
<dbReference type="SUPFAM" id="SSF46689">
    <property type="entry name" value="Homeodomain-like"/>
    <property type="match status" value="1"/>
</dbReference>
<comment type="caution">
    <text evidence="5">The sequence shown here is derived from an EMBL/GenBank/DDBJ whole genome shotgun (WGS) entry which is preliminary data.</text>
</comment>
<keyword evidence="1 2" id="KW-0238">DNA-binding</keyword>
<dbReference type="Pfam" id="PF14246">
    <property type="entry name" value="TetR_C_7"/>
    <property type="match status" value="1"/>
</dbReference>
<dbReference type="InterPro" id="IPR009057">
    <property type="entry name" value="Homeodomain-like_sf"/>
</dbReference>
<dbReference type="PANTHER" id="PTHR30055">
    <property type="entry name" value="HTH-TYPE TRANSCRIPTIONAL REGULATOR RUTR"/>
    <property type="match status" value="1"/>
</dbReference>
<dbReference type="Gene3D" id="1.10.357.10">
    <property type="entry name" value="Tetracycline Repressor, domain 2"/>
    <property type="match status" value="1"/>
</dbReference>
<accession>A0A1A7C1T4</accession>
<name>A0A1A7C1T4_9BURK</name>
<feature type="DNA-binding region" description="H-T-H motif" evidence="2">
    <location>
        <begin position="64"/>
        <end position="83"/>
    </location>
</feature>
<dbReference type="PRINTS" id="PR00455">
    <property type="entry name" value="HTHTETR"/>
</dbReference>
<protein>
    <submittedName>
        <fullName evidence="5">DNA-binding transcriptional regulator, AcrR family</fullName>
    </submittedName>
</protein>
<dbReference type="InterPro" id="IPR039536">
    <property type="entry name" value="TetR_C_Proteobacteria"/>
</dbReference>
<dbReference type="InterPro" id="IPR036271">
    <property type="entry name" value="Tet_transcr_reg_TetR-rel_C_sf"/>
</dbReference>
<dbReference type="STRING" id="1747903.ASR47_1012119"/>